<sequence length="217" mass="23415">MAGGFDDRRDDAAHAKAIERVEGSFRDVYLTLVSIIQGVALGFLIQAIGADYRDIGLDKAGRAVAAFLAIVVIWQEYAVGSTMYAWIPGPVDALVPFLLGAGQGVMIAALDAPIAEFLFLTILMWGTGFIAAINYAVHAKRARLATTRESQKVIALHPRTLPILDAIGLTGVICMLGYCLSGLPQPHPAVFSWLLVALIIGLVASAHWRWARPMRPH</sequence>
<dbReference type="EMBL" id="BLPG01000001">
    <property type="protein sequence ID" value="GFJ93783.1"/>
    <property type="molecule type" value="Genomic_DNA"/>
</dbReference>
<proteinExistence type="predicted"/>
<dbReference type="AlphaFoldDB" id="A0A6V8L977"/>
<feature type="transmembrane region" description="Helical" evidence="1">
    <location>
        <begin position="28"/>
        <end position="48"/>
    </location>
</feature>
<reference evidence="2 3" key="1">
    <citation type="submission" date="2020-03" db="EMBL/GenBank/DDBJ databases">
        <title>Whole genome shotgun sequence of Phytohabitans rumicis NBRC 108638.</title>
        <authorList>
            <person name="Komaki H."/>
            <person name="Tamura T."/>
        </authorList>
    </citation>
    <scope>NUCLEOTIDE SEQUENCE [LARGE SCALE GENOMIC DNA]</scope>
    <source>
        <strain evidence="2 3">NBRC 108638</strain>
    </source>
</reference>
<keyword evidence="1" id="KW-0812">Transmembrane</keyword>
<feature type="transmembrane region" description="Helical" evidence="1">
    <location>
        <begin position="60"/>
        <end position="79"/>
    </location>
</feature>
<feature type="transmembrane region" description="Helical" evidence="1">
    <location>
        <begin position="91"/>
        <end position="111"/>
    </location>
</feature>
<evidence type="ECO:0000313" key="2">
    <source>
        <dbReference type="EMBL" id="GFJ93783.1"/>
    </source>
</evidence>
<dbReference type="RefSeq" id="WP_173080580.1">
    <property type="nucleotide sequence ID" value="NZ_BAABJB010000001.1"/>
</dbReference>
<protein>
    <submittedName>
        <fullName evidence="2">Uncharacterized protein</fullName>
    </submittedName>
</protein>
<comment type="caution">
    <text evidence="2">The sequence shown here is derived from an EMBL/GenBank/DDBJ whole genome shotgun (WGS) entry which is preliminary data.</text>
</comment>
<keyword evidence="3" id="KW-1185">Reference proteome</keyword>
<feature type="transmembrane region" description="Helical" evidence="1">
    <location>
        <begin position="117"/>
        <end position="137"/>
    </location>
</feature>
<evidence type="ECO:0000313" key="3">
    <source>
        <dbReference type="Proteomes" id="UP000482960"/>
    </source>
</evidence>
<name>A0A6V8L977_9ACTN</name>
<reference evidence="2 3" key="2">
    <citation type="submission" date="2020-03" db="EMBL/GenBank/DDBJ databases">
        <authorList>
            <person name="Ichikawa N."/>
            <person name="Kimura A."/>
            <person name="Kitahashi Y."/>
            <person name="Uohara A."/>
        </authorList>
    </citation>
    <scope>NUCLEOTIDE SEQUENCE [LARGE SCALE GENOMIC DNA]</scope>
    <source>
        <strain evidence="2 3">NBRC 108638</strain>
    </source>
</reference>
<feature type="transmembrane region" description="Helical" evidence="1">
    <location>
        <begin position="190"/>
        <end position="211"/>
    </location>
</feature>
<gene>
    <name evidence="2" type="ORF">Prum_074250</name>
</gene>
<organism evidence="2 3">
    <name type="scientific">Phytohabitans rumicis</name>
    <dbReference type="NCBI Taxonomy" id="1076125"/>
    <lineage>
        <taxon>Bacteria</taxon>
        <taxon>Bacillati</taxon>
        <taxon>Actinomycetota</taxon>
        <taxon>Actinomycetes</taxon>
        <taxon>Micromonosporales</taxon>
        <taxon>Micromonosporaceae</taxon>
    </lineage>
</organism>
<accession>A0A6V8L977</accession>
<keyword evidence="1" id="KW-0472">Membrane</keyword>
<feature type="transmembrane region" description="Helical" evidence="1">
    <location>
        <begin position="158"/>
        <end position="178"/>
    </location>
</feature>
<dbReference type="Proteomes" id="UP000482960">
    <property type="component" value="Unassembled WGS sequence"/>
</dbReference>
<keyword evidence="1" id="KW-1133">Transmembrane helix</keyword>
<evidence type="ECO:0000256" key="1">
    <source>
        <dbReference type="SAM" id="Phobius"/>
    </source>
</evidence>